<evidence type="ECO:0000313" key="1">
    <source>
        <dbReference type="EMBL" id="GAA4391745.1"/>
    </source>
</evidence>
<accession>A0ABP8JK98</accession>
<organism evidence="1 2">
    <name type="scientific">Hymenobacter koreensis</name>
    <dbReference type="NCBI Taxonomy" id="1084523"/>
    <lineage>
        <taxon>Bacteria</taxon>
        <taxon>Pseudomonadati</taxon>
        <taxon>Bacteroidota</taxon>
        <taxon>Cytophagia</taxon>
        <taxon>Cytophagales</taxon>
        <taxon>Hymenobacteraceae</taxon>
        <taxon>Hymenobacter</taxon>
    </lineage>
</organism>
<dbReference type="Pfam" id="PF25735">
    <property type="entry name" value="Phage_L5_gp82"/>
    <property type="match status" value="1"/>
</dbReference>
<proteinExistence type="predicted"/>
<protein>
    <submittedName>
        <fullName evidence="1">Uncharacterized protein</fullName>
    </submittedName>
</protein>
<comment type="caution">
    <text evidence="1">The sequence shown here is derived from an EMBL/GenBank/DDBJ whole genome shotgun (WGS) entry which is preliminary data.</text>
</comment>
<dbReference type="Proteomes" id="UP001500454">
    <property type="component" value="Unassembled WGS sequence"/>
</dbReference>
<reference evidence="2" key="1">
    <citation type="journal article" date="2019" name="Int. J. Syst. Evol. Microbiol.">
        <title>The Global Catalogue of Microorganisms (GCM) 10K type strain sequencing project: providing services to taxonomists for standard genome sequencing and annotation.</title>
        <authorList>
            <consortium name="The Broad Institute Genomics Platform"/>
            <consortium name="The Broad Institute Genome Sequencing Center for Infectious Disease"/>
            <person name="Wu L."/>
            <person name="Ma J."/>
        </authorList>
    </citation>
    <scope>NUCLEOTIDE SEQUENCE [LARGE SCALE GENOMIC DNA]</scope>
    <source>
        <strain evidence="2">JCM 17924</strain>
    </source>
</reference>
<gene>
    <name evidence="1" type="ORF">GCM10023186_41380</name>
</gene>
<dbReference type="InterPro" id="IPR058002">
    <property type="entry name" value="Gp82"/>
</dbReference>
<keyword evidence="2" id="KW-1185">Reference proteome</keyword>
<sequence length="113" mass="12029">MQGLLGKKVRVYRNLHTGNFSIQHKGRVIAHLPSITLTAVTFTVQPAGRAKVLATKQKQVHAYVNGTVAPDAPAPTARASYNPYKAGTFTTTDGQPVTAAHTAVLTQGAVFFN</sequence>
<evidence type="ECO:0000313" key="2">
    <source>
        <dbReference type="Proteomes" id="UP001500454"/>
    </source>
</evidence>
<dbReference type="RefSeq" id="WP_345227331.1">
    <property type="nucleotide sequence ID" value="NZ_BAABHA010000015.1"/>
</dbReference>
<dbReference type="EMBL" id="BAABHA010000015">
    <property type="protein sequence ID" value="GAA4391745.1"/>
    <property type="molecule type" value="Genomic_DNA"/>
</dbReference>
<name>A0ABP8JK98_9BACT</name>